<proteinExistence type="predicted"/>
<gene>
    <name evidence="2" type="ORF">RNJ44_04569</name>
</gene>
<feature type="coiled-coil region" evidence="1">
    <location>
        <begin position="175"/>
        <end position="209"/>
    </location>
</feature>
<comment type="caution">
    <text evidence="2">The sequence shown here is derived from an EMBL/GenBank/DDBJ whole genome shotgun (WGS) entry which is preliminary data.</text>
</comment>
<protein>
    <submittedName>
        <fullName evidence="2">Uncharacterized protein</fullName>
    </submittedName>
</protein>
<dbReference type="Proteomes" id="UP001623330">
    <property type="component" value="Unassembled WGS sequence"/>
</dbReference>
<evidence type="ECO:0000313" key="2">
    <source>
        <dbReference type="EMBL" id="KAL3232653.1"/>
    </source>
</evidence>
<organism evidence="2 3">
    <name type="scientific">Nakaseomyces bracarensis</name>
    <dbReference type="NCBI Taxonomy" id="273131"/>
    <lineage>
        <taxon>Eukaryota</taxon>
        <taxon>Fungi</taxon>
        <taxon>Dikarya</taxon>
        <taxon>Ascomycota</taxon>
        <taxon>Saccharomycotina</taxon>
        <taxon>Saccharomycetes</taxon>
        <taxon>Saccharomycetales</taxon>
        <taxon>Saccharomycetaceae</taxon>
        <taxon>Nakaseomyces</taxon>
    </lineage>
</organism>
<keyword evidence="1" id="KW-0175">Coiled coil</keyword>
<accession>A0ABR4NVF0</accession>
<dbReference type="EMBL" id="JBEVYD010000005">
    <property type="protein sequence ID" value="KAL3232653.1"/>
    <property type="molecule type" value="Genomic_DNA"/>
</dbReference>
<name>A0ABR4NVF0_9SACH</name>
<reference evidence="2 3" key="1">
    <citation type="submission" date="2024-05" db="EMBL/GenBank/DDBJ databases">
        <title>Long read based assembly of the Candida bracarensis genome reveals expanded adhesin content.</title>
        <authorList>
            <person name="Marcet-Houben M."/>
            <person name="Ksiezopolska E."/>
            <person name="Gabaldon T."/>
        </authorList>
    </citation>
    <scope>NUCLEOTIDE SEQUENCE [LARGE SCALE GENOMIC DNA]</scope>
    <source>
        <strain evidence="2 3">CBM6</strain>
    </source>
</reference>
<sequence length="215" mass="25003">MYEKINLRKVIIPSPRALEWRVESVKKLNSDNTVVGLQKNKVSIIKRGNRALKTYFNKILSIVVSIKGENTAPPSEQDIEQAERVLLPLTGVVDSRFSLNLGPEFDLLIENLEGTEDNTTLSNDVPQIIDYYLRTDREEIQLLKQHKLKILLRKKLIEQQIADLNSILSRRMTKYQNTRYKVMQLVQHLQELENELENKTLKLNNLKQNMMCSTE</sequence>
<keyword evidence="3" id="KW-1185">Reference proteome</keyword>
<evidence type="ECO:0000313" key="3">
    <source>
        <dbReference type="Proteomes" id="UP001623330"/>
    </source>
</evidence>
<evidence type="ECO:0000256" key="1">
    <source>
        <dbReference type="SAM" id="Coils"/>
    </source>
</evidence>